<organism evidence="1 2">
    <name type="scientific">Rhodovarius crocodyli</name>
    <dbReference type="NCBI Taxonomy" id="1979269"/>
    <lineage>
        <taxon>Bacteria</taxon>
        <taxon>Pseudomonadati</taxon>
        <taxon>Pseudomonadota</taxon>
        <taxon>Alphaproteobacteria</taxon>
        <taxon>Acetobacterales</taxon>
        <taxon>Roseomonadaceae</taxon>
        <taxon>Rhodovarius</taxon>
    </lineage>
</organism>
<dbReference type="RefSeq" id="WP_164867797.1">
    <property type="nucleotide sequence ID" value="NZ_SACL01000001.1"/>
</dbReference>
<dbReference type="AlphaFoldDB" id="A0A437MPG4"/>
<accession>A0A437MPG4</accession>
<name>A0A437MPG4_9PROT</name>
<protein>
    <submittedName>
        <fullName evidence="1">Uncharacterized protein</fullName>
    </submittedName>
</protein>
<evidence type="ECO:0000313" key="1">
    <source>
        <dbReference type="EMBL" id="RVT99531.1"/>
    </source>
</evidence>
<dbReference type="Proteomes" id="UP000282957">
    <property type="component" value="Unassembled WGS sequence"/>
</dbReference>
<sequence>MGDPLRGAAVNAERLLGDTSRWHGDPAGAALAAAQLEFLTRSFENDPRVSITADFGTLHALRMARLEMRRQIGMPASVPGEVAEANLRAAATALREGSTARAETYLSDCRYGVIQRLTDMPRLARVSEAAGFVSSELWRGGSGRGFRLSGG</sequence>
<keyword evidence="2" id="KW-1185">Reference proteome</keyword>
<comment type="caution">
    <text evidence="1">The sequence shown here is derived from an EMBL/GenBank/DDBJ whole genome shotgun (WGS) entry which is preliminary data.</text>
</comment>
<dbReference type="EMBL" id="SACL01000001">
    <property type="protein sequence ID" value="RVT99531.1"/>
    <property type="molecule type" value="Genomic_DNA"/>
</dbReference>
<proteinExistence type="predicted"/>
<reference evidence="1 2" key="1">
    <citation type="submission" date="2019-01" db="EMBL/GenBank/DDBJ databases">
        <authorList>
            <person name="Chen W.-M."/>
        </authorList>
    </citation>
    <scope>NUCLEOTIDE SEQUENCE [LARGE SCALE GENOMIC DNA]</scope>
    <source>
        <strain evidence="1 2">CCP-6</strain>
    </source>
</reference>
<evidence type="ECO:0000313" key="2">
    <source>
        <dbReference type="Proteomes" id="UP000282957"/>
    </source>
</evidence>
<gene>
    <name evidence="1" type="ORF">EOD42_05450</name>
</gene>